<feature type="domain" description="GIT Spa2 homology (SHD)" evidence="1">
    <location>
        <begin position="36"/>
        <end position="60"/>
    </location>
</feature>
<accession>S7XS77</accession>
<proteinExistence type="predicted"/>
<protein>
    <recommendedName>
        <fullName evidence="1">GIT Spa2 homology (SHD) domain-containing protein</fullName>
    </recommendedName>
</protein>
<name>S7XS77_SPRLO</name>
<sequence length="389" mass="45646">MQLKPIEVKRMTLHSYIATTLEKLEVSDREKEAITKLMFLSKKQFDDLVEDVIEEIERRTLKIRKTSNSNVVTERMHSKKRLSNLTSKRFKNLVLDVFLVFNHKYPTKSTQNLEEIEELIQQLEMFITELKNEDNIVNSIEITTDTNERYKIIKNHIQEICAQNNISQEFIKYLDELVNITPIQTISSPMIFLKATEYLNNTKDKNIYNYHKNNIVNNIKDKSIISDKIVKREMINIMELVLCDLKIDNKIDLKEEIDMLISILVEIKNKEINESKEDGENKEMVDLNKNKPVDLEDNENSISKSSTKSDMKIDEEILNEINENKLEEDTMSLKERSLLCLIKIYHKVKDVTNTDKLQNIIKEIDDAEEVEEKILESALIVKDILHNVN</sequence>
<gene>
    <name evidence="2" type="ORF">SLOPH_1681</name>
</gene>
<evidence type="ECO:0000259" key="1">
    <source>
        <dbReference type="Pfam" id="PF08518"/>
    </source>
</evidence>
<dbReference type="EMBL" id="ATCN01000573">
    <property type="protein sequence ID" value="EPR78753.1"/>
    <property type="molecule type" value="Genomic_DNA"/>
</dbReference>
<dbReference type="OrthoDB" id="5588096at2759"/>
<dbReference type="AlphaFoldDB" id="S7XS77"/>
<dbReference type="InterPro" id="IPR013724">
    <property type="entry name" value="GIT_SHD"/>
</dbReference>
<dbReference type="VEuPathDB" id="MicrosporidiaDB:SLOPH_1681"/>
<dbReference type="HOGENOM" id="CLU_710128_0_0_1"/>
<dbReference type="InParanoid" id="S7XS77"/>
<comment type="caution">
    <text evidence="2">The sequence shown here is derived from an EMBL/GenBank/DDBJ whole genome shotgun (WGS) entry which is preliminary data.</text>
</comment>
<dbReference type="OMA" id="YLEDHIN"/>
<evidence type="ECO:0000313" key="2">
    <source>
        <dbReference type="EMBL" id="EPR78753.1"/>
    </source>
</evidence>
<evidence type="ECO:0000313" key="3">
    <source>
        <dbReference type="Proteomes" id="UP000014978"/>
    </source>
</evidence>
<dbReference type="Pfam" id="PF08518">
    <property type="entry name" value="GIT_SHD"/>
    <property type="match status" value="1"/>
</dbReference>
<dbReference type="Proteomes" id="UP000014978">
    <property type="component" value="Unassembled WGS sequence"/>
</dbReference>
<organism evidence="2 3">
    <name type="scientific">Spraguea lophii (strain 42_110)</name>
    <name type="common">Microsporidian parasite</name>
    <dbReference type="NCBI Taxonomy" id="1358809"/>
    <lineage>
        <taxon>Eukaryota</taxon>
        <taxon>Fungi</taxon>
        <taxon>Fungi incertae sedis</taxon>
        <taxon>Microsporidia</taxon>
        <taxon>Spragueidae</taxon>
        <taxon>Spraguea</taxon>
    </lineage>
</organism>
<reference evidence="3" key="1">
    <citation type="journal article" date="2013" name="PLoS Genet.">
        <title>The genome of Spraguea lophii and the basis of host-microsporidian interactions.</title>
        <authorList>
            <person name="Campbell S.E."/>
            <person name="Williams T.A."/>
            <person name="Yousuf A."/>
            <person name="Soanes D.M."/>
            <person name="Paszkiewicz K.H."/>
            <person name="Williams B.A.P."/>
        </authorList>
    </citation>
    <scope>NUCLEOTIDE SEQUENCE [LARGE SCALE GENOMIC DNA]</scope>
    <source>
        <strain evidence="3">42_110</strain>
    </source>
</reference>
<keyword evidence="3" id="KW-1185">Reference proteome</keyword>